<dbReference type="InterPro" id="IPR013727">
    <property type="entry name" value="2CSK_N"/>
</dbReference>
<evidence type="ECO:0000313" key="12">
    <source>
        <dbReference type="EMBL" id="ABM96121.1"/>
    </source>
</evidence>
<name>A2SKN2_METPP</name>
<dbReference type="InterPro" id="IPR005467">
    <property type="entry name" value="His_kinase_dom"/>
</dbReference>
<dbReference type="STRING" id="420662.Mpe_A3168"/>
<dbReference type="EC" id="2.7.13.3" evidence="3"/>
<accession>A2SKN2</accession>
<dbReference type="SMART" id="SM00387">
    <property type="entry name" value="HATPase_c"/>
    <property type="match status" value="1"/>
</dbReference>
<dbReference type="Pfam" id="PF08521">
    <property type="entry name" value="2CSK_N"/>
    <property type="match status" value="1"/>
</dbReference>
<dbReference type="GO" id="GO:0000155">
    <property type="term" value="F:phosphorelay sensor kinase activity"/>
    <property type="evidence" value="ECO:0007669"/>
    <property type="project" value="InterPro"/>
</dbReference>
<dbReference type="Pfam" id="PF02518">
    <property type="entry name" value="HATPase_c"/>
    <property type="match status" value="1"/>
</dbReference>
<dbReference type="InterPro" id="IPR003661">
    <property type="entry name" value="HisK_dim/P_dom"/>
</dbReference>
<dbReference type="InterPro" id="IPR036097">
    <property type="entry name" value="HisK_dim/P_sf"/>
</dbReference>
<evidence type="ECO:0000256" key="6">
    <source>
        <dbReference type="ARBA" id="ARBA00022692"/>
    </source>
</evidence>
<dbReference type="Proteomes" id="UP000000366">
    <property type="component" value="Chromosome"/>
</dbReference>
<keyword evidence="9 10" id="KW-0472">Membrane</keyword>
<keyword evidence="13" id="KW-1185">Reference proteome</keyword>
<dbReference type="KEGG" id="mpt:Mpe_A3168"/>
<comment type="catalytic activity">
    <reaction evidence="1">
        <text>ATP + protein L-histidine = ADP + protein N-phospho-L-histidine.</text>
        <dbReference type="EC" id="2.7.13.3"/>
    </reaction>
</comment>
<dbReference type="RefSeq" id="WP_011830744.1">
    <property type="nucleotide sequence ID" value="NC_008825.1"/>
</dbReference>
<dbReference type="Pfam" id="PF00512">
    <property type="entry name" value="HisKA"/>
    <property type="match status" value="1"/>
</dbReference>
<dbReference type="PANTHER" id="PTHR45436:SF1">
    <property type="entry name" value="SENSOR PROTEIN QSEC"/>
    <property type="match status" value="1"/>
</dbReference>
<feature type="transmembrane region" description="Helical" evidence="10">
    <location>
        <begin position="6"/>
        <end position="27"/>
    </location>
</feature>
<dbReference type="PANTHER" id="PTHR45436">
    <property type="entry name" value="SENSOR HISTIDINE KINASE YKOH"/>
    <property type="match status" value="1"/>
</dbReference>
<dbReference type="PRINTS" id="PR00344">
    <property type="entry name" value="BCTRLSENSOR"/>
</dbReference>
<reference evidence="12 13" key="1">
    <citation type="journal article" date="2007" name="J. Bacteriol.">
        <title>Whole-genome analysis of the methyl tert-butyl ether-degrading beta-proteobacterium Methylibium petroleiphilum PM1.</title>
        <authorList>
            <person name="Kane S.R."/>
            <person name="Chakicherla A.Y."/>
            <person name="Chain P.S.G."/>
            <person name="Schmidt R."/>
            <person name="Shin M.W."/>
            <person name="Legler T.C."/>
            <person name="Scow K.M."/>
            <person name="Larimer F.W."/>
            <person name="Lucas S.M."/>
            <person name="Richardson P.M."/>
            <person name="Hristova K.R."/>
        </authorList>
    </citation>
    <scope>NUCLEOTIDE SEQUENCE [LARGE SCALE GENOMIC DNA]</scope>
    <source>
        <strain evidence="13">ATCC BAA-1232 / LMG 22953 / PM1</strain>
    </source>
</reference>
<dbReference type="EMBL" id="CP000555">
    <property type="protein sequence ID" value="ABM96121.1"/>
    <property type="molecule type" value="Genomic_DNA"/>
</dbReference>
<comment type="subcellular location">
    <subcellularLocation>
        <location evidence="2">Membrane</location>
    </subcellularLocation>
</comment>
<dbReference type="SUPFAM" id="SSF47384">
    <property type="entry name" value="Homodimeric domain of signal transducing histidine kinase"/>
    <property type="match status" value="1"/>
</dbReference>
<dbReference type="GO" id="GO:0005886">
    <property type="term" value="C:plasma membrane"/>
    <property type="evidence" value="ECO:0007669"/>
    <property type="project" value="TreeGrafter"/>
</dbReference>
<gene>
    <name evidence="12" type="ordered locus">Mpe_A3168</name>
</gene>
<dbReference type="SUPFAM" id="SSF55874">
    <property type="entry name" value="ATPase domain of HSP90 chaperone/DNA topoisomerase II/histidine kinase"/>
    <property type="match status" value="1"/>
</dbReference>
<keyword evidence="4" id="KW-0597">Phosphoprotein</keyword>
<feature type="transmembrane region" description="Helical" evidence="10">
    <location>
        <begin position="157"/>
        <end position="179"/>
    </location>
</feature>
<evidence type="ECO:0000256" key="4">
    <source>
        <dbReference type="ARBA" id="ARBA00022553"/>
    </source>
</evidence>
<dbReference type="eggNOG" id="COG0642">
    <property type="taxonomic scope" value="Bacteria"/>
</dbReference>
<evidence type="ECO:0000256" key="5">
    <source>
        <dbReference type="ARBA" id="ARBA00022679"/>
    </source>
</evidence>
<keyword evidence="5 12" id="KW-0808">Transferase</keyword>
<evidence type="ECO:0000259" key="11">
    <source>
        <dbReference type="PROSITE" id="PS50109"/>
    </source>
</evidence>
<evidence type="ECO:0000256" key="2">
    <source>
        <dbReference type="ARBA" id="ARBA00004370"/>
    </source>
</evidence>
<dbReference type="CDD" id="cd00082">
    <property type="entry name" value="HisKA"/>
    <property type="match status" value="1"/>
</dbReference>
<evidence type="ECO:0000256" key="3">
    <source>
        <dbReference type="ARBA" id="ARBA00012438"/>
    </source>
</evidence>
<proteinExistence type="predicted"/>
<evidence type="ECO:0000256" key="7">
    <source>
        <dbReference type="ARBA" id="ARBA00022777"/>
    </source>
</evidence>
<dbReference type="SMART" id="SM00388">
    <property type="entry name" value="HisKA"/>
    <property type="match status" value="1"/>
</dbReference>
<evidence type="ECO:0000256" key="9">
    <source>
        <dbReference type="ARBA" id="ARBA00023136"/>
    </source>
</evidence>
<evidence type="ECO:0000256" key="10">
    <source>
        <dbReference type="SAM" id="Phobius"/>
    </source>
</evidence>
<dbReference type="AlphaFoldDB" id="A2SKN2"/>
<sequence length="460" mass="50447">MLNSLKATLLLWVVLLTVLIAPVRLFFDLRGQLQRTSDAYDVGLSDWALALGNLVHVIDGQVEFELNQQTEQSLRTSATDTTYYIVLDADGQRLAGDAPLASPPITLARGERRMFNTRVDDHPVRMAVHAVECGARLCQVRVAETLVKRDKARNESLVLTLTLALVFALVFAVAIWWVVRHAMQPLESVNEQLAQRSLDDLRPLRRGRMPSEVQPLLNAIDQLLQRVAADATRQRHFIADAAHQLRTPLTALRTESELALLEAHPPAVHATLERVHRSTQRVARAADQLLALARSEASSNEPGDPVDLKAGAQDAAQDWVPRALERGADLGFQLEAAPVRGHRHLLGELLANLIHNALEYATGTVQRPARITVRTGVLKQQDGAPRSMFEVEDNGPGIAAEERAKVFERFYRAPGSTGAGSGLGLAIVRDIARSHNAGVELLDGEDGCGLRVRVVFPPGR</sequence>
<dbReference type="InterPro" id="IPR003594">
    <property type="entry name" value="HATPase_dom"/>
</dbReference>
<protein>
    <recommendedName>
        <fullName evidence="3">histidine kinase</fullName>
        <ecNumber evidence="3">2.7.13.3</ecNumber>
    </recommendedName>
</protein>
<dbReference type="CDD" id="cd00075">
    <property type="entry name" value="HATPase"/>
    <property type="match status" value="1"/>
</dbReference>
<feature type="domain" description="Histidine kinase" evidence="11">
    <location>
        <begin position="240"/>
        <end position="460"/>
    </location>
</feature>
<evidence type="ECO:0000256" key="1">
    <source>
        <dbReference type="ARBA" id="ARBA00000085"/>
    </source>
</evidence>
<dbReference type="InterPro" id="IPR004358">
    <property type="entry name" value="Sig_transdc_His_kin-like_C"/>
</dbReference>
<dbReference type="InterPro" id="IPR050428">
    <property type="entry name" value="TCS_sensor_his_kinase"/>
</dbReference>
<organism evidence="12 13">
    <name type="scientific">Methylibium petroleiphilum (strain ATCC BAA-1232 / LMG 22953 / PM1)</name>
    <dbReference type="NCBI Taxonomy" id="420662"/>
    <lineage>
        <taxon>Bacteria</taxon>
        <taxon>Pseudomonadati</taxon>
        <taxon>Pseudomonadota</taxon>
        <taxon>Betaproteobacteria</taxon>
        <taxon>Burkholderiales</taxon>
        <taxon>Sphaerotilaceae</taxon>
        <taxon>Methylibium</taxon>
    </lineage>
</organism>
<evidence type="ECO:0000313" key="13">
    <source>
        <dbReference type="Proteomes" id="UP000000366"/>
    </source>
</evidence>
<dbReference type="InterPro" id="IPR036890">
    <property type="entry name" value="HATPase_C_sf"/>
</dbReference>
<keyword evidence="7 12" id="KW-0418">Kinase</keyword>
<evidence type="ECO:0000256" key="8">
    <source>
        <dbReference type="ARBA" id="ARBA00022989"/>
    </source>
</evidence>
<dbReference type="PROSITE" id="PS50109">
    <property type="entry name" value="HIS_KIN"/>
    <property type="match status" value="1"/>
</dbReference>
<dbReference type="Gene3D" id="1.10.287.130">
    <property type="match status" value="1"/>
</dbReference>
<dbReference type="Gene3D" id="3.30.565.10">
    <property type="entry name" value="Histidine kinase-like ATPase, C-terminal domain"/>
    <property type="match status" value="1"/>
</dbReference>
<keyword evidence="8 10" id="KW-1133">Transmembrane helix</keyword>
<dbReference type="HOGENOM" id="CLU_000445_89_37_4"/>
<keyword evidence="6 10" id="KW-0812">Transmembrane</keyword>